<feature type="modified residue" description="4-aspartylphosphate" evidence="2">
    <location>
        <position position="53"/>
    </location>
</feature>
<keyword evidence="7" id="KW-1185">Reference proteome</keyword>
<proteinExistence type="predicted"/>
<dbReference type="InterPro" id="IPR001633">
    <property type="entry name" value="EAL_dom"/>
</dbReference>
<dbReference type="Gene3D" id="3.40.50.2300">
    <property type="match status" value="1"/>
</dbReference>
<dbReference type="InterPro" id="IPR052155">
    <property type="entry name" value="Biofilm_reg_signaling"/>
</dbReference>
<dbReference type="EMBL" id="CP071504">
    <property type="protein sequence ID" value="QSX29601.1"/>
    <property type="molecule type" value="Genomic_DNA"/>
</dbReference>
<dbReference type="CDD" id="cd01949">
    <property type="entry name" value="GGDEF"/>
    <property type="match status" value="1"/>
</dbReference>
<protein>
    <submittedName>
        <fullName evidence="6">EAL domain-containing protein</fullName>
    </submittedName>
</protein>
<evidence type="ECO:0000256" key="1">
    <source>
        <dbReference type="ARBA" id="ARBA00001946"/>
    </source>
</evidence>
<dbReference type="GO" id="GO:0003824">
    <property type="term" value="F:catalytic activity"/>
    <property type="evidence" value="ECO:0007669"/>
    <property type="project" value="UniProtKB-ARBA"/>
</dbReference>
<dbReference type="Pfam" id="PF00990">
    <property type="entry name" value="GGDEF"/>
    <property type="match status" value="1"/>
</dbReference>
<dbReference type="SUPFAM" id="SSF55073">
    <property type="entry name" value="Nucleotide cyclase"/>
    <property type="match status" value="1"/>
</dbReference>
<dbReference type="InterPro" id="IPR011006">
    <property type="entry name" value="CheY-like_superfamily"/>
</dbReference>
<dbReference type="InterPro" id="IPR035919">
    <property type="entry name" value="EAL_sf"/>
</dbReference>
<accession>A0A974XJL7</accession>
<dbReference type="Gene3D" id="3.30.70.270">
    <property type="match status" value="1"/>
</dbReference>
<dbReference type="KEGG" id="scyp:JYB88_15590"/>
<dbReference type="PANTHER" id="PTHR44757">
    <property type="entry name" value="DIGUANYLATE CYCLASE DGCP"/>
    <property type="match status" value="1"/>
</dbReference>
<dbReference type="AlphaFoldDB" id="A0A974XJL7"/>
<dbReference type="PROSITE" id="PS50110">
    <property type="entry name" value="RESPONSE_REGULATORY"/>
    <property type="match status" value="1"/>
</dbReference>
<sequence>MRLLLIDDDEVDREAIVRALGQSVHRFHVTEANCAKEGLDMAARRHFDGILLDYLLPDANGLEVLTHLNRTSRDQTAVVMISRYEDERLAERCIELGAQDFLLKDEVTSGRLTRSIRNAKQRSAMAQALRISHEKLKELAEHDSLTKLVNRYGFELCLNRALSQVKRQRDMLAVILLDLDDFKGINDTLGHQMGDILLVEVASRLSKVVRESDLIARIGGDEFVVLVTEQEGRYFPLSLAKRLLKAFEDSFHIGETEIMISASLGIAMYGESADSASELLKCADIAMYRAKKLGRNQAQFYSEELDREVRQRNRIEQGLKKAIKNNELRLYYQGKFDAVSGRLMGMEALLRWMHPEDGLLGPDAFLPVAEEIGMMEDIGNWVLYTALKQTRAWQLLLADSGQALPVAINLSASQIGGESLSDKIKGALDLSGLPPQLLELEITENALIEEPKQLARELEQVVALGVTLALDDFGTGFSSLEHLRHFPIQVLKIDKSFVATVNKDDKGCRLLSALINFARGFDVIAVAEGIETEEQAKFCRDRGCDLLQGYLYSKPLTVEEFEQNLIRPLLSLSRH</sequence>
<dbReference type="InterPro" id="IPR000160">
    <property type="entry name" value="GGDEF_dom"/>
</dbReference>
<dbReference type="SMART" id="SM00448">
    <property type="entry name" value="REC"/>
    <property type="match status" value="1"/>
</dbReference>
<dbReference type="Gene3D" id="3.20.20.450">
    <property type="entry name" value="EAL domain"/>
    <property type="match status" value="1"/>
</dbReference>
<dbReference type="FunFam" id="3.30.70.270:FF:000001">
    <property type="entry name" value="Diguanylate cyclase domain protein"/>
    <property type="match status" value="1"/>
</dbReference>
<evidence type="ECO:0000259" key="5">
    <source>
        <dbReference type="PROSITE" id="PS50887"/>
    </source>
</evidence>
<organism evidence="6 7">
    <name type="scientific">Shewanella cyperi</name>
    <dbReference type="NCBI Taxonomy" id="2814292"/>
    <lineage>
        <taxon>Bacteria</taxon>
        <taxon>Pseudomonadati</taxon>
        <taxon>Pseudomonadota</taxon>
        <taxon>Gammaproteobacteria</taxon>
        <taxon>Alteromonadales</taxon>
        <taxon>Shewanellaceae</taxon>
        <taxon>Shewanella</taxon>
    </lineage>
</organism>
<feature type="domain" description="Response regulatory" evidence="3">
    <location>
        <begin position="2"/>
        <end position="119"/>
    </location>
</feature>
<dbReference type="SUPFAM" id="SSF141868">
    <property type="entry name" value="EAL domain-like"/>
    <property type="match status" value="1"/>
</dbReference>
<dbReference type="SUPFAM" id="SSF52172">
    <property type="entry name" value="CheY-like"/>
    <property type="match status" value="1"/>
</dbReference>
<reference evidence="6 7" key="1">
    <citation type="submission" date="2021-03" db="EMBL/GenBank/DDBJ databases">
        <title>Novel species identification of genus Shewanella.</title>
        <authorList>
            <person name="Liu G."/>
            <person name="Zhang Q."/>
        </authorList>
    </citation>
    <scope>NUCLEOTIDE SEQUENCE [LARGE SCALE GENOMIC DNA]</scope>
    <source>
        <strain evidence="6 7">FJAT-53726</strain>
    </source>
</reference>
<feature type="domain" description="EAL" evidence="4">
    <location>
        <begin position="312"/>
        <end position="569"/>
    </location>
</feature>
<dbReference type="SMART" id="SM00052">
    <property type="entry name" value="EAL"/>
    <property type="match status" value="1"/>
</dbReference>
<evidence type="ECO:0000313" key="6">
    <source>
        <dbReference type="EMBL" id="QSX29601.1"/>
    </source>
</evidence>
<dbReference type="Proteomes" id="UP000663281">
    <property type="component" value="Chromosome"/>
</dbReference>
<dbReference type="SMART" id="SM00267">
    <property type="entry name" value="GGDEF"/>
    <property type="match status" value="1"/>
</dbReference>
<dbReference type="PROSITE" id="PS50883">
    <property type="entry name" value="EAL"/>
    <property type="match status" value="1"/>
</dbReference>
<name>A0A974XJL7_9GAMM</name>
<gene>
    <name evidence="6" type="ORF">JYB88_15590</name>
</gene>
<dbReference type="PANTHER" id="PTHR44757:SF2">
    <property type="entry name" value="BIOFILM ARCHITECTURE MAINTENANCE PROTEIN MBAA"/>
    <property type="match status" value="1"/>
</dbReference>
<evidence type="ECO:0000259" key="3">
    <source>
        <dbReference type="PROSITE" id="PS50110"/>
    </source>
</evidence>
<dbReference type="Pfam" id="PF00563">
    <property type="entry name" value="EAL"/>
    <property type="match status" value="1"/>
</dbReference>
<dbReference type="CDD" id="cd01948">
    <property type="entry name" value="EAL"/>
    <property type="match status" value="1"/>
</dbReference>
<evidence type="ECO:0000259" key="4">
    <source>
        <dbReference type="PROSITE" id="PS50883"/>
    </source>
</evidence>
<dbReference type="PROSITE" id="PS50887">
    <property type="entry name" value="GGDEF"/>
    <property type="match status" value="1"/>
</dbReference>
<keyword evidence="2" id="KW-0597">Phosphoprotein</keyword>
<dbReference type="Pfam" id="PF00072">
    <property type="entry name" value="Response_reg"/>
    <property type="match status" value="1"/>
</dbReference>
<dbReference type="GO" id="GO:0000160">
    <property type="term" value="P:phosphorelay signal transduction system"/>
    <property type="evidence" value="ECO:0007669"/>
    <property type="project" value="InterPro"/>
</dbReference>
<feature type="domain" description="GGDEF" evidence="5">
    <location>
        <begin position="170"/>
        <end position="303"/>
    </location>
</feature>
<dbReference type="NCBIfam" id="TIGR00254">
    <property type="entry name" value="GGDEF"/>
    <property type="match status" value="1"/>
</dbReference>
<evidence type="ECO:0000313" key="7">
    <source>
        <dbReference type="Proteomes" id="UP000663281"/>
    </source>
</evidence>
<dbReference type="InterPro" id="IPR001789">
    <property type="entry name" value="Sig_transdc_resp-reg_receiver"/>
</dbReference>
<dbReference type="InterPro" id="IPR043128">
    <property type="entry name" value="Rev_trsase/Diguanyl_cyclase"/>
</dbReference>
<evidence type="ECO:0000256" key="2">
    <source>
        <dbReference type="PROSITE-ProRule" id="PRU00169"/>
    </source>
</evidence>
<dbReference type="RefSeq" id="WP_207324697.1">
    <property type="nucleotide sequence ID" value="NZ_CP071504.1"/>
</dbReference>
<dbReference type="CDD" id="cd00156">
    <property type="entry name" value="REC"/>
    <property type="match status" value="1"/>
</dbReference>
<dbReference type="InterPro" id="IPR029787">
    <property type="entry name" value="Nucleotide_cyclase"/>
</dbReference>
<comment type="cofactor">
    <cofactor evidence="1">
        <name>Mg(2+)</name>
        <dbReference type="ChEBI" id="CHEBI:18420"/>
    </cofactor>
</comment>